<dbReference type="InterPro" id="IPR052099">
    <property type="entry name" value="Regulatory_TF_Diverse"/>
</dbReference>
<dbReference type="EMBL" id="ML976794">
    <property type="protein sequence ID" value="KAF1964305.1"/>
    <property type="molecule type" value="Genomic_DNA"/>
</dbReference>
<keyword evidence="4" id="KW-1185">Reference proteome</keyword>
<dbReference type="AlphaFoldDB" id="A0A6A5UHE4"/>
<dbReference type="OrthoDB" id="2133190at2759"/>
<accession>A0A6A5UHE4</accession>
<feature type="region of interest" description="Disordered" evidence="1">
    <location>
        <begin position="103"/>
        <end position="213"/>
    </location>
</feature>
<organism evidence="3 4">
    <name type="scientific">Bimuria novae-zelandiae CBS 107.79</name>
    <dbReference type="NCBI Taxonomy" id="1447943"/>
    <lineage>
        <taxon>Eukaryota</taxon>
        <taxon>Fungi</taxon>
        <taxon>Dikarya</taxon>
        <taxon>Ascomycota</taxon>
        <taxon>Pezizomycotina</taxon>
        <taxon>Dothideomycetes</taxon>
        <taxon>Pleosporomycetidae</taxon>
        <taxon>Pleosporales</taxon>
        <taxon>Massarineae</taxon>
        <taxon>Didymosphaeriaceae</taxon>
        <taxon>Bimuria</taxon>
    </lineage>
</organism>
<proteinExistence type="predicted"/>
<evidence type="ECO:0000256" key="1">
    <source>
        <dbReference type="SAM" id="MobiDB-lite"/>
    </source>
</evidence>
<evidence type="ECO:0000313" key="4">
    <source>
        <dbReference type="Proteomes" id="UP000800036"/>
    </source>
</evidence>
<feature type="compositionally biased region" description="Low complexity" evidence="1">
    <location>
        <begin position="156"/>
        <end position="166"/>
    </location>
</feature>
<dbReference type="InterPro" id="IPR036638">
    <property type="entry name" value="HLH_DNA-bd_sf"/>
</dbReference>
<sequence length="293" mass="32171">MASTDFDWTVHRWSGDPCCRAPSEGYNSHGSLTEQHSPDLEDFNIRTTGPISNHTPKQGIVSTTDSWSYFPLYDLSLSPEGGLPTSFSLYEVSTSYDLQWQDHFEPTGTPVSNASAPKHFPDGAMSPANAPLPSPADSDRQMTFPTMGTNQGEWESGSTSSSSGDSPATIKRPSIQCPAPRKRGRPHKDATLSSHSTGVSGQCNGVRPSRTPHTAVERKYREGLNAALERLRRAVPTLPQGDQDDTIKALRPSKSMIIAGAMEYIEKLEKERTLLLRQYQALQEQLCRSGFES</sequence>
<dbReference type="PANTHER" id="PTHR47336">
    <property type="entry name" value="TRANSCRIPTION FACTOR HMS1-RELATED"/>
    <property type="match status" value="1"/>
</dbReference>
<dbReference type="SMART" id="SM00353">
    <property type="entry name" value="HLH"/>
    <property type="match status" value="1"/>
</dbReference>
<dbReference type="GO" id="GO:0046983">
    <property type="term" value="F:protein dimerization activity"/>
    <property type="evidence" value="ECO:0007669"/>
    <property type="project" value="InterPro"/>
</dbReference>
<dbReference type="SUPFAM" id="SSF47459">
    <property type="entry name" value="HLH, helix-loop-helix DNA-binding domain"/>
    <property type="match status" value="1"/>
</dbReference>
<feature type="domain" description="BHLH" evidence="2">
    <location>
        <begin position="208"/>
        <end position="268"/>
    </location>
</feature>
<name>A0A6A5UHE4_9PLEO</name>
<dbReference type="InterPro" id="IPR011598">
    <property type="entry name" value="bHLH_dom"/>
</dbReference>
<dbReference type="PROSITE" id="PS50888">
    <property type="entry name" value="BHLH"/>
    <property type="match status" value="1"/>
</dbReference>
<feature type="compositionally biased region" description="Polar residues" evidence="1">
    <location>
        <begin position="191"/>
        <end position="203"/>
    </location>
</feature>
<evidence type="ECO:0000259" key="2">
    <source>
        <dbReference type="PROSITE" id="PS50888"/>
    </source>
</evidence>
<dbReference type="Proteomes" id="UP000800036">
    <property type="component" value="Unassembled WGS sequence"/>
</dbReference>
<dbReference type="CDD" id="cd11395">
    <property type="entry name" value="bHLHzip_SREBP_like"/>
    <property type="match status" value="1"/>
</dbReference>
<dbReference type="Gene3D" id="4.10.280.10">
    <property type="entry name" value="Helix-loop-helix DNA-binding domain"/>
    <property type="match status" value="1"/>
</dbReference>
<reference evidence="3" key="1">
    <citation type="journal article" date="2020" name="Stud. Mycol.">
        <title>101 Dothideomycetes genomes: a test case for predicting lifestyles and emergence of pathogens.</title>
        <authorList>
            <person name="Haridas S."/>
            <person name="Albert R."/>
            <person name="Binder M."/>
            <person name="Bloem J."/>
            <person name="Labutti K."/>
            <person name="Salamov A."/>
            <person name="Andreopoulos B."/>
            <person name="Baker S."/>
            <person name="Barry K."/>
            <person name="Bills G."/>
            <person name="Bluhm B."/>
            <person name="Cannon C."/>
            <person name="Castanera R."/>
            <person name="Culley D."/>
            <person name="Daum C."/>
            <person name="Ezra D."/>
            <person name="Gonzalez J."/>
            <person name="Henrissat B."/>
            <person name="Kuo A."/>
            <person name="Liang C."/>
            <person name="Lipzen A."/>
            <person name="Lutzoni F."/>
            <person name="Magnuson J."/>
            <person name="Mondo S."/>
            <person name="Nolan M."/>
            <person name="Ohm R."/>
            <person name="Pangilinan J."/>
            <person name="Park H.-J."/>
            <person name="Ramirez L."/>
            <person name="Alfaro M."/>
            <person name="Sun H."/>
            <person name="Tritt A."/>
            <person name="Yoshinaga Y."/>
            <person name="Zwiers L.-H."/>
            <person name="Turgeon B."/>
            <person name="Goodwin S."/>
            <person name="Spatafora J."/>
            <person name="Crous P."/>
            <person name="Grigoriev I."/>
        </authorList>
    </citation>
    <scope>NUCLEOTIDE SEQUENCE</scope>
    <source>
        <strain evidence="3">CBS 107.79</strain>
    </source>
</reference>
<gene>
    <name evidence="3" type="ORF">BU23DRAFT_575803</name>
</gene>
<evidence type="ECO:0000313" key="3">
    <source>
        <dbReference type="EMBL" id="KAF1964305.1"/>
    </source>
</evidence>
<dbReference type="PANTHER" id="PTHR47336:SF2">
    <property type="entry name" value="TRANSCRIPTION FACTOR HMS1-RELATED"/>
    <property type="match status" value="1"/>
</dbReference>
<feature type="compositionally biased region" description="Polar residues" evidence="1">
    <location>
        <begin position="141"/>
        <end position="153"/>
    </location>
</feature>
<dbReference type="Pfam" id="PF00010">
    <property type="entry name" value="HLH"/>
    <property type="match status" value="1"/>
</dbReference>
<protein>
    <recommendedName>
        <fullName evidence="2">BHLH domain-containing protein</fullName>
    </recommendedName>
</protein>